<dbReference type="SUPFAM" id="SSF74653">
    <property type="entry name" value="TolA/TonB C-terminal domain"/>
    <property type="match status" value="1"/>
</dbReference>
<accession>A0A0P7YZ14</accession>
<feature type="region of interest" description="Disordered" evidence="5">
    <location>
        <begin position="144"/>
        <end position="177"/>
    </location>
</feature>
<proteinExistence type="predicted"/>
<keyword evidence="3 6" id="KW-1133">Transmembrane helix</keyword>
<evidence type="ECO:0000256" key="3">
    <source>
        <dbReference type="ARBA" id="ARBA00022989"/>
    </source>
</evidence>
<gene>
    <name evidence="8" type="primary">tonB</name>
    <name evidence="8" type="ORF">HLUCCA11_05215</name>
</gene>
<keyword evidence="2 6" id="KW-0812">Transmembrane</keyword>
<feature type="region of interest" description="Disordered" evidence="5">
    <location>
        <begin position="304"/>
        <end position="406"/>
    </location>
</feature>
<name>A0A0P7YZ14_9CYAN</name>
<protein>
    <submittedName>
        <fullName evidence="8">TonB receptor energy transduction system periplasmic component TonB</fullName>
    </submittedName>
</protein>
<evidence type="ECO:0000256" key="1">
    <source>
        <dbReference type="ARBA" id="ARBA00004167"/>
    </source>
</evidence>
<evidence type="ECO:0000313" key="8">
    <source>
        <dbReference type="EMBL" id="KPQ36565.1"/>
    </source>
</evidence>
<dbReference type="STRING" id="1666911.HLUCCA11_05215"/>
<feature type="compositionally biased region" description="Low complexity" evidence="5">
    <location>
        <begin position="79"/>
        <end position="94"/>
    </location>
</feature>
<comment type="subcellular location">
    <subcellularLocation>
        <location evidence="1">Membrane</location>
        <topology evidence="1">Single-pass membrane protein</topology>
    </subcellularLocation>
</comment>
<evidence type="ECO:0000256" key="4">
    <source>
        <dbReference type="ARBA" id="ARBA00023136"/>
    </source>
</evidence>
<evidence type="ECO:0000256" key="6">
    <source>
        <dbReference type="SAM" id="Phobius"/>
    </source>
</evidence>
<feature type="compositionally biased region" description="Acidic residues" evidence="5">
    <location>
        <begin position="327"/>
        <end position="337"/>
    </location>
</feature>
<dbReference type="Pfam" id="PF03544">
    <property type="entry name" value="TonB_C"/>
    <property type="match status" value="1"/>
</dbReference>
<organism evidence="8 9">
    <name type="scientific">Phormidesmis priestleyi Ana</name>
    <dbReference type="NCBI Taxonomy" id="1666911"/>
    <lineage>
        <taxon>Bacteria</taxon>
        <taxon>Bacillati</taxon>
        <taxon>Cyanobacteriota</taxon>
        <taxon>Cyanophyceae</taxon>
        <taxon>Leptolyngbyales</taxon>
        <taxon>Leptolyngbyaceae</taxon>
        <taxon>Phormidesmis</taxon>
    </lineage>
</organism>
<evidence type="ECO:0000256" key="5">
    <source>
        <dbReference type="SAM" id="MobiDB-lite"/>
    </source>
</evidence>
<sequence>MGFSKDNFEQYRREIRIMWRVLAVGTVVAGGIHFFSLPWISRLVSGSTQESAQIEATPIEIVVEEEVVQQTPDPEPEPLTENPEPAASAERPSAAPLATNAEPVPVNEVAAADTVAIAPAIATENGAIDGAGAVGESAAVGLVTGSGEPVEGSDRINLPDSSPPIEPESFDPPRPRTPVQEISLAERRSPTSRQVTCNPCSLPEYPITARREEIEGQPVINAIFDQNGRVIEAVIEVSSGNAAFDQAALEEAKKNWRFQDPEGLGGQVSVDVVYVITNSEQYEEAQQAGEIRTIDLPIEQQIRSIPSDRPSSPASGPSSGPSSGASETDDSESEAAETDTLVEPSEASEPIIEDTSADNASATEAPIQEEEIQEPAPEPDSSSSEQIAPEPPDIAPSSALEEPVPQ</sequence>
<dbReference type="Proteomes" id="UP000050465">
    <property type="component" value="Unassembled WGS sequence"/>
</dbReference>
<dbReference type="InterPro" id="IPR037682">
    <property type="entry name" value="TonB_C"/>
</dbReference>
<keyword evidence="8" id="KW-0675">Receptor</keyword>
<dbReference type="Gene3D" id="3.30.1150.10">
    <property type="match status" value="1"/>
</dbReference>
<dbReference type="NCBIfam" id="TIGR01352">
    <property type="entry name" value="tonB_Cterm"/>
    <property type="match status" value="1"/>
</dbReference>
<dbReference type="EMBL" id="LJZR01000005">
    <property type="protein sequence ID" value="KPQ36565.1"/>
    <property type="molecule type" value="Genomic_DNA"/>
</dbReference>
<comment type="caution">
    <text evidence="8">The sequence shown here is derived from an EMBL/GenBank/DDBJ whole genome shotgun (WGS) entry which is preliminary data.</text>
</comment>
<dbReference type="GO" id="GO:0016020">
    <property type="term" value="C:membrane"/>
    <property type="evidence" value="ECO:0007669"/>
    <property type="project" value="UniProtKB-SubCell"/>
</dbReference>
<feature type="compositionally biased region" description="Low complexity" evidence="5">
    <location>
        <begin position="304"/>
        <end position="326"/>
    </location>
</feature>
<evidence type="ECO:0000256" key="2">
    <source>
        <dbReference type="ARBA" id="ARBA00022692"/>
    </source>
</evidence>
<feature type="compositionally biased region" description="Pro residues" evidence="5">
    <location>
        <begin position="161"/>
        <end position="176"/>
    </location>
</feature>
<reference evidence="8 9" key="1">
    <citation type="submission" date="2015-09" db="EMBL/GenBank/DDBJ databases">
        <title>Identification and resolution of microdiversity through metagenomic sequencing of parallel consortia.</title>
        <authorList>
            <person name="Nelson W.C."/>
            <person name="Romine M.F."/>
            <person name="Lindemann S.R."/>
        </authorList>
    </citation>
    <scope>NUCLEOTIDE SEQUENCE [LARGE SCALE GENOMIC DNA]</scope>
    <source>
        <strain evidence="8">Ana</strain>
    </source>
</reference>
<dbReference type="InterPro" id="IPR006260">
    <property type="entry name" value="TonB/TolA_C"/>
</dbReference>
<dbReference type="GO" id="GO:0055085">
    <property type="term" value="P:transmembrane transport"/>
    <property type="evidence" value="ECO:0007669"/>
    <property type="project" value="InterPro"/>
</dbReference>
<evidence type="ECO:0000259" key="7">
    <source>
        <dbReference type="PROSITE" id="PS52015"/>
    </source>
</evidence>
<dbReference type="AlphaFoldDB" id="A0A0P7YZ14"/>
<keyword evidence="4 6" id="KW-0472">Membrane</keyword>
<evidence type="ECO:0000313" key="9">
    <source>
        <dbReference type="Proteomes" id="UP000050465"/>
    </source>
</evidence>
<dbReference type="PROSITE" id="PS52015">
    <property type="entry name" value="TONB_CTD"/>
    <property type="match status" value="1"/>
</dbReference>
<feature type="region of interest" description="Disordered" evidence="5">
    <location>
        <begin position="68"/>
        <end position="94"/>
    </location>
</feature>
<feature type="domain" description="TonB C-terminal" evidence="7">
    <location>
        <begin position="190"/>
        <end position="283"/>
    </location>
</feature>
<feature type="transmembrane region" description="Helical" evidence="6">
    <location>
        <begin position="21"/>
        <end position="40"/>
    </location>
</feature>